<dbReference type="PANTHER" id="PTHR42789:SF1">
    <property type="entry name" value="D-ISOMER SPECIFIC 2-HYDROXYACID DEHYDROGENASE FAMILY PROTEIN (AFU_ORTHOLOGUE AFUA_6G10090)"/>
    <property type="match status" value="1"/>
</dbReference>
<evidence type="ECO:0000256" key="1">
    <source>
        <dbReference type="ARBA" id="ARBA00005854"/>
    </source>
</evidence>
<dbReference type="InterPro" id="IPR006140">
    <property type="entry name" value="D-isomer_DH_NAD-bd"/>
</dbReference>
<sequence length="327" mass="34165">MSHIHVTNPIDEDVLADLRRSHHVTVGFGDDARGWGEVATTVEATIVRAETIDARMIASAPRLKIIARHGVGTDNVDLDAAAAAGIWVTTTPGANARAVAEHVFALMLTLIRRVREASSSVQRGRWSEERPSLTGGELNGRTLLLVGGGGIAALVAPIARGFGMRVVVADPYLAPEAAHELGVGLAGLDDALPSADVVSLHVPLTAETRHLLDDRRLGLLPARAVVINTSRGGVIDEAALVARLRSGALAGAGLDVIEAESIDMNDPLTHTRTDLTLGNLLVTPHVAGQTEEALVAVGRLAAQSVEQALAGRRPDRAVRDLAATAVV</sequence>
<dbReference type="InterPro" id="IPR050857">
    <property type="entry name" value="D-2-hydroxyacid_DH"/>
</dbReference>
<proteinExistence type="inferred from homology"/>
<dbReference type="InterPro" id="IPR006139">
    <property type="entry name" value="D-isomer_2_OHA_DH_cat_dom"/>
</dbReference>
<dbReference type="SUPFAM" id="SSF51735">
    <property type="entry name" value="NAD(P)-binding Rossmann-fold domains"/>
    <property type="match status" value="1"/>
</dbReference>
<evidence type="ECO:0000259" key="5">
    <source>
        <dbReference type="Pfam" id="PF00389"/>
    </source>
</evidence>
<keyword evidence="3" id="KW-0520">NAD</keyword>
<gene>
    <name evidence="7" type="ORF">RWH45_13605</name>
</gene>
<evidence type="ECO:0000256" key="4">
    <source>
        <dbReference type="RuleBase" id="RU003719"/>
    </source>
</evidence>
<dbReference type="PANTHER" id="PTHR42789">
    <property type="entry name" value="D-ISOMER SPECIFIC 2-HYDROXYACID DEHYDROGENASE FAMILY PROTEIN (AFU_ORTHOLOGUE AFUA_6G10090)"/>
    <property type="match status" value="1"/>
</dbReference>
<evidence type="ECO:0000259" key="6">
    <source>
        <dbReference type="Pfam" id="PF02826"/>
    </source>
</evidence>
<dbReference type="Pfam" id="PF02826">
    <property type="entry name" value="2-Hacid_dh_C"/>
    <property type="match status" value="1"/>
</dbReference>
<protein>
    <submittedName>
        <fullName evidence="7">NAD(P)-dependent oxidoreductase</fullName>
    </submittedName>
</protein>
<dbReference type="Proteomes" id="UP001263371">
    <property type="component" value="Unassembled WGS sequence"/>
</dbReference>
<evidence type="ECO:0000313" key="7">
    <source>
        <dbReference type="EMBL" id="MDU0368255.1"/>
    </source>
</evidence>
<comment type="caution">
    <text evidence="7">The sequence shown here is derived from an EMBL/GenBank/DDBJ whole genome shotgun (WGS) entry which is preliminary data.</text>
</comment>
<dbReference type="EMBL" id="JAWDIS010000003">
    <property type="protein sequence ID" value="MDU0368255.1"/>
    <property type="molecule type" value="Genomic_DNA"/>
</dbReference>
<keyword evidence="2 4" id="KW-0560">Oxidoreductase</keyword>
<dbReference type="PROSITE" id="PS00670">
    <property type="entry name" value="D_2_HYDROXYACID_DH_2"/>
    <property type="match status" value="1"/>
</dbReference>
<reference evidence="7 8" key="1">
    <citation type="submission" date="2023-09" db="EMBL/GenBank/DDBJ databases">
        <title>Microbacterium fusihabitans sp. nov., Microbacterium phycihabitans sp. nov., and Microbacterium cervinum sp. nov., isolated from dried seaweeds of beach.</title>
        <authorList>
            <person name="Lee S.D."/>
        </authorList>
    </citation>
    <scope>NUCLEOTIDE SEQUENCE [LARGE SCALE GENOMIC DNA]</scope>
    <source>
        <strain evidence="7 8">KSW4-17</strain>
    </source>
</reference>
<accession>A0ABU3TA78</accession>
<evidence type="ECO:0000256" key="3">
    <source>
        <dbReference type="ARBA" id="ARBA00023027"/>
    </source>
</evidence>
<dbReference type="RefSeq" id="WP_315995436.1">
    <property type="nucleotide sequence ID" value="NZ_JAWDIS010000003.1"/>
</dbReference>
<evidence type="ECO:0000313" key="8">
    <source>
        <dbReference type="Proteomes" id="UP001263371"/>
    </source>
</evidence>
<feature type="domain" description="D-isomer specific 2-hydroxyacid dehydrogenase NAD-binding" evidence="6">
    <location>
        <begin position="104"/>
        <end position="287"/>
    </location>
</feature>
<evidence type="ECO:0000256" key="2">
    <source>
        <dbReference type="ARBA" id="ARBA00023002"/>
    </source>
</evidence>
<comment type="similarity">
    <text evidence="1 4">Belongs to the D-isomer specific 2-hydroxyacid dehydrogenase family.</text>
</comment>
<organism evidence="7 8">
    <name type="scientific">Microbacterium galbum</name>
    <dbReference type="NCBI Taxonomy" id="3075994"/>
    <lineage>
        <taxon>Bacteria</taxon>
        <taxon>Bacillati</taxon>
        <taxon>Actinomycetota</taxon>
        <taxon>Actinomycetes</taxon>
        <taxon>Micrococcales</taxon>
        <taxon>Microbacteriaceae</taxon>
        <taxon>Microbacterium</taxon>
    </lineage>
</organism>
<dbReference type="Pfam" id="PF00389">
    <property type="entry name" value="2-Hacid_dh"/>
    <property type="match status" value="1"/>
</dbReference>
<keyword evidence="8" id="KW-1185">Reference proteome</keyword>
<dbReference type="InterPro" id="IPR029753">
    <property type="entry name" value="D-isomer_DH_CS"/>
</dbReference>
<dbReference type="InterPro" id="IPR036291">
    <property type="entry name" value="NAD(P)-bd_dom_sf"/>
</dbReference>
<name>A0ABU3TA78_9MICO</name>
<dbReference type="Gene3D" id="3.40.50.720">
    <property type="entry name" value="NAD(P)-binding Rossmann-like Domain"/>
    <property type="match status" value="2"/>
</dbReference>
<dbReference type="SUPFAM" id="SSF52283">
    <property type="entry name" value="Formate/glycerate dehydrogenase catalytic domain-like"/>
    <property type="match status" value="1"/>
</dbReference>
<feature type="domain" description="D-isomer specific 2-hydroxyacid dehydrogenase catalytic" evidence="5">
    <location>
        <begin position="6"/>
        <end position="318"/>
    </location>
</feature>